<reference evidence="1" key="1">
    <citation type="submission" date="2014-11" db="EMBL/GenBank/DDBJ databases">
        <authorList>
            <person name="Amaro Gonzalez C."/>
        </authorList>
    </citation>
    <scope>NUCLEOTIDE SEQUENCE</scope>
</reference>
<accession>A0A0E9UMB9</accession>
<dbReference type="AlphaFoldDB" id="A0A0E9UMB9"/>
<sequence length="42" mass="4400">MHAQALIHSACFKANLGCPLSNTAVLAGLIDSDKALPSIYLM</sequence>
<proteinExistence type="predicted"/>
<evidence type="ECO:0000313" key="1">
    <source>
        <dbReference type="EMBL" id="JAH66937.1"/>
    </source>
</evidence>
<protein>
    <submittedName>
        <fullName evidence="1">Uncharacterized protein</fullName>
    </submittedName>
</protein>
<dbReference type="EMBL" id="GBXM01041640">
    <property type="protein sequence ID" value="JAH66937.1"/>
    <property type="molecule type" value="Transcribed_RNA"/>
</dbReference>
<name>A0A0E9UMB9_ANGAN</name>
<organism evidence="1">
    <name type="scientific">Anguilla anguilla</name>
    <name type="common">European freshwater eel</name>
    <name type="synonym">Muraena anguilla</name>
    <dbReference type="NCBI Taxonomy" id="7936"/>
    <lineage>
        <taxon>Eukaryota</taxon>
        <taxon>Metazoa</taxon>
        <taxon>Chordata</taxon>
        <taxon>Craniata</taxon>
        <taxon>Vertebrata</taxon>
        <taxon>Euteleostomi</taxon>
        <taxon>Actinopterygii</taxon>
        <taxon>Neopterygii</taxon>
        <taxon>Teleostei</taxon>
        <taxon>Anguilliformes</taxon>
        <taxon>Anguillidae</taxon>
        <taxon>Anguilla</taxon>
    </lineage>
</organism>
<reference evidence="1" key="2">
    <citation type="journal article" date="2015" name="Fish Shellfish Immunol.">
        <title>Early steps in the European eel (Anguilla anguilla)-Vibrio vulnificus interaction in the gills: Role of the RtxA13 toxin.</title>
        <authorList>
            <person name="Callol A."/>
            <person name="Pajuelo D."/>
            <person name="Ebbesson L."/>
            <person name="Teles M."/>
            <person name="MacKenzie S."/>
            <person name="Amaro C."/>
        </authorList>
    </citation>
    <scope>NUCLEOTIDE SEQUENCE</scope>
</reference>